<dbReference type="InterPro" id="IPR036390">
    <property type="entry name" value="WH_DNA-bd_sf"/>
</dbReference>
<dbReference type="PRINTS" id="PR00039">
    <property type="entry name" value="HTHLYSR"/>
</dbReference>
<dbReference type="InterPro" id="IPR000847">
    <property type="entry name" value="LysR_HTH_N"/>
</dbReference>
<keyword evidence="7" id="KW-1185">Reference proteome</keyword>
<dbReference type="FunFam" id="1.10.10.10:FF:000001">
    <property type="entry name" value="LysR family transcriptional regulator"/>
    <property type="match status" value="1"/>
</dbReference>
<evidence type="ECO:0000313" key="6">
    <source>
        <dbReference type="EMBL" id="ARN24024.1"/>
    </source>
</evidence>
<dbReference type="GO" id="GO:0032993">
    <property type="term" value="C:protein-DNA complex"/>
    <property type="evidence" value="ECO:0007669"/>
    <property type="project" value="TreeGrafter"/>
</dbReference>
<dbReference type="Proteomes" id="UP000193427">
    <property type="component" value="Chromosome"/>
</dbReference>
<dbReference type="PANTHER" id="PTHR30346:SF17">
    <property type="entry name" value="LYSR FAMILY TRANSCRIPTIONAL REGULATOR"/>
    <property type="match status" value="1"/>
</dbReference>
<dbReference type="Gene3D" id="1.10.10.10">
    <property type="entry name" value="Winged helix-like DNA-binding domain superfamily/Winged helix DNA-binding domain"/>
    <property type="match status" value="1"/>
</dbReference>
<gene>
    <name evidence="6" type="ORF">A4W93_23660</name>
</gene>
<sequence>MDLRKLSYFIAVAETGHLGKAAERLHISQPPLSRQIQALEEELGTALFRRTPHGMSLTEAGEELLRHARTLLSLAGQAADHTRRVARGEQGRLHVGLYGSAVFGAVPRILSAFKAAHPEVELALHQAQTPQQIDALRKGRVLIVFERLLPKEPDIEVRHVAREDLWVALSTRHPLAARRAVEVDALAGETWLVGSAPAAASEALALCRAHGFEPRFGSEASDVVAATVLASTGQGITLVPESMVNVAFPGIAYRPLVSRVPAHMDLYCFYLKASDSPLLESMLAIVQSAGG</sequence>
<dbReference type="SUPFAM" id="SSF53850">
    <property type="entry name" value="Periplasmic binding protein-like II"/>
    <property type="match status" value="1"/>
</dbReference>
<evidence type="ECO:0000256" key="4">
    <source>
        <dbReference type="ARBA" id="ARBA00023163"/>
    </source>
</evidence>
<organism evidence="6 7">
    <name type="scientific">Piscinibacter gummiphilus</name>
    <dbReference type="NCBI Taxonomy" id="946333"/>
    <lineage>
        <taxon>Bacteria</taxon>
        <taxon>Pseudomonadati</taxon>
        <taxon>Pseudomonadota</taxon>
        <taxon>Betaproteobacteria</taxon>
        <taxon>Burkholderiales</taxon>
        <taxon>Sphaerotilaceae</taxon>
        <taxon>Piscinibacter</taxon>
    </lineage>
</organism>
<reference evidence="6 7" key="1">
    <citation type="submission" date="2016-04" db="EMBL/GenBank/DDBJ databases">
        <title>Complete genome sequence of natural rubber-degrading, novel Gram-negative bacterium, Rhizobacter gummiphilus strain NS21.</title>
        <authorList>
            <person name="Tabata M."/>
            <person name="Kasai D."/>
            <person name="Fukuda M."/>
        </authorList>
    </citation>
    <scope>NUCLEOTIDE SEQUENCE [LARGE SCALE GENOMIC DNA]</scope>
    <source>
        <strain evidence="6 7">NS21</strain>
    </source>
</reference>
<dbReference type="Pfam" id="PF03466">
    <property type="entry name" value="LysR_substrate"/>
    <property type="match status" value="1"/>
</dbReference>
<dbReference type="SUPFAM" id="SSF46785">
    <property type="entry name" value="Winged helix' DNA-binding domain"/>
    <property type="match status" value="1"/>
</dbReference>
<evidence type="ECO:0000256" key="3">
    <source>
        <dbReference type="ARBA" id="ARBA00023125"/>
    </source>
</evidence>
<accession>A0A1W6LIB8</accession>
<dbReference type="InterPro" id="IPR005119">
    <property type="entry name" value="LysR_subst-bd"/>
</dbReference>
<name>A0A1W6LIB8_9BURK</name>
<comment type="similarity">
    <text evidence="1">Belongs to the LysR transcriptional regulatory family.</text>
</comment>
<dbReference type="RefSeq" id="WP_169726583.1">
    <property type="nucleotide sequence ID" value="NZ_BSPR01000018.1"/>
</dbReference>
<dbReference type="InterPro" id="IPR036388">
    <property type="entry name" value="WH-like_DNA-bd_sf"/>
</dbReference>
<evidence type="ECO:0000259" key="5">
    <source>
        <dbReference type="PROSITE" id="PS50931"/>
    </source>
</evidence>
<dbReference type="KEGG" id="rgu:A4W93_23660"/>
<dbReference type="AlphaFoldDB" id="A0A1W6LIB8"/>
<dbReference type="GO" id="GO:0003700">
    <property type="term" value="F:DNA-binding transcription factor activity"/>
    <property type="evidence" value="ECO:0007669"/>
    <property type="project" value="InterPro"/>
</dbReference>
<feature type="domain" description="HTH lysR-type" evidence="5">
    <location>
        <begin position="1"/>
        <end position="58"/>
    </location>
</feature>
<keyword evidence="4" id="KW-0804">Transcription</keyword>
<dbReference type="PROSITE" id="PS50931">
    <property type="entry name" value="HTH_LYSR"/>
    <property type="match status" value="1"/>
</dbReference>
<dbReference type="STRING" id="946333.A4W93_23660"/>
<keyword evidence="2" id="KW-0805">Transcription regulation</keyword>
<dbReference type="EMBL" id="CP015118">
    <property type="protein sequence ID" value="ARN24024.1"/>
    <property type="molecule type" value="Genomic_DNA"/>
</dbReference>
<dbReference type="PANTHER" id="PTHR30346">
    <property type="entry name" value="TRANSCRIPTIONAL DUAL REGULATOR HCAR-RELATED"/>
    <property type="match status" value="1"/>
</dbReference>
<proteinExistence type="inferred from homology"/>
<dbReference type="Pfam" id="PF00126">
    <property type="entry name" value="HTH_1"/>
    <property type="match status" value="1"/>
</dbReference>
<dbReference type="GO" id="GO:0003677">
    <property type="term" value="F:DNA binding"/>
    <property type="evidence" value="ECO:0007669"/>
    <property type="project" value="UniProtKB-KW"/>
</dbReference>
<evidence type="ECO:0000256" key="1">
    <source>
        <dbReference type="ARBA" id="ARBA00009437"/>
    </source>
</evidence>
<protein>
    <recommendedName>
        <fullName evidence="5">HTH lysR-type domain-containing protein</fullName>
    </recommendedName>
</protein>
<evidence type="ECO:0000256" key="2">
    <source>
        <dbReference type="ARBA" id="ARBA00023015"/>
    </source>
</evidence>
<evidence type="ECO:0000313" key="7">
    <source>
        <dbReference type="Proteomes" id="UP000193427"/>
    </source>
</evidence>
<dbReference type="Gene3D" id="3.40.190.10">
    <property type="entry name" value="Periplasmic binding protein-like II"/>
    <property type="match status" value="2"/>
</dbReference>
<keyword evidence="3" id="KW-0238">DNA-binding</keyword>